<evidence type="ECO:0000313" key="3">
    <source>
        <dbReference type="Proteomes" id="UP000239757"/>
    </source>
</evidence>
<protein>
    <submittedName>
        <fullName evidence="2">Uncharacterized protein</fullName>
    </submittedName>
</protein>
<feature type="compositionally biased region" description="Basic residues" evidence="1">
    <location>
        <begin position="58"/>
        <end position="73"/>
    </location>
</feature>
<organism evidence="2 3">
    <name type="scientific">Gossypium barbadense</name>
    <name type="common">Sea Island cotton</name>
    <name type="synonym">Hibiscus barbadensis</name>
    <dbReference type="NCBI Taxonomy" id="3634"/>
    <lineage>
        <taxon>Eukaryota</taxon>
        <taxon>Viridiplantae</taxon>
        <taxon>Streptophyta</taxon>
        <taxon>Embryophyta</taxon>
        <taxon>Tracheophyta</taxon>
        <taxon>Spermatophyta</taxon>
        <taxon>Magnoliopsida</taxon>
        <taxon>eudicotyledons</taxon>
        <taxon>Gunneridae</taxon>
        <taxon>Pentapetalae</taxon>
        <taxon>rosids</taxon>
        <taxon>malvids</taxon>
        <taxon>Malvales</taxon>
        <taxon>Malvaceae</taxon>
        <taxon>Malvoideae</taxon>
        <taxon>Gossypium</taxon>
    </lineage>
</organism>
<dbReference type="PANTHER" id="PTHR38223:SF4">
    <property type="match status" value="1"/>
</dbReference>
<name>A0A2P5QAC7_GOSBA</name>
<feature type="compositionally biased region" description="Polar residues" evidence="1">
    <location>
        <begin position="78"/>
        <end position="88"/>
    </location>
</feature>
<gene>
    <name evidence="2" type="ORF">GOBAR_AA39057</name>
</gene>
<evidence type="ECO:0000313" key="2">
    <source>
        <dbReference type="EMBL" id="PPR81651.1"/>
    </source>
</evidence>
<reference evidence="2 3" key="1">
    <citation type="submission" date="2015-01" db="EMBL/GenBank/DDBJ databases">
        <title>Genome of allotetraploid Gossypium barbadense reveals genomic plasticity and fiber elongation in cotton evolution.</title>
        <authorList>
            <person name="Chen X."/>
            <person name="Liu X."/>
            <person name="Zhao B."/>
            <person name="Zheng H."/>
            <person name="Hu Y."/>
            <person name="Lu G."/>
            <person name="Yang C."/>
            <person name="Chen J."/>
            <person name="Shan C."/>
            <person name="Zhang L."/>
            <person name="Zhou Y."/>
            <person name="Wang L."/>
            <person name="Guo W."/>
            <person name="Bai Y."/>
            <person name="Ruan J."/>
            <person name="Shangguan X."/>
            <person name="Mao Y."/>
            <person name="Jiang J."/>
            <person name="Zhu Y."/>
            <person name="Lei J."/>
            <person name="Kang H."/>
            <person name="Chen S."/>
            <person name="He X."/>
            <person name="Wang R."/>
            <person name="Wang Y."/>
            <person name="Chen J."/>
            <person name="Wang L."/>
            <person name="Yu S."/>
            <person name="Wang B."/>
            <person name="Wei J."/>
            <person name="Song S."/>
            <person name="Lu X."/>
            <person name="Gao Z."/>
            <person name="Gu W."/>
            <person name="Deng X."/>
            <person name="Ma D."/>
            <person name="Wang S."/>
            <person name="Liang W."/>
            <person name="Fang L."/>
            <person name="Cai C."/>
            <person name="Zhu X."/>
            <person name="Zhou B."/>
            <person name="Zhang Y."/>
            <person name="Chen Z."/>
            <person name="Xu S."/>
            <person name="Zhu R."/>
            <person name="Wang S."/>
            <person name="Zhang T."/>
            <person name="Zhao G."/>
        </authorList>
    </citation>
    <scope>NUCLEOTIDE SEQUENCE [LARGE SCALE GENOMIC DNA]</scope>
    <source>
        <strain evidence="3">cv. Xinhai21</strain>
        <tissue evidence="2">Leaf</tissue>
    </source>
</reference>
<dbReference type="Proteomes" id="UP000239757">
    <property type="component" value="Unassembled WGS sequence"/>
</dbReference>
<dbReference type="OrthoDB" id="841242at2759"/>
<dbReference type="AlphaFoldDB" id="A0A2P5QAC7"/>
<feature type="region of interest" description="Disordered" evidence="1">
    <location>
        <begin position="43"/>
        <end position="95"/>
    </location>
</feature>
<dbReference type="PANTHER" id="PTHR38223">
    <property type="match status" value="1"/>
</dbReference>
<dbReference type="EMBL" id="KZ671215">
    <property type="protein sequence ID" value="PPR81651.1"/>
    <property type="molecule type" value="Genomic_DNA"/>
</dbReference>
<sequence length="114" mass="12752">MAGLQYNFFPTDFFYPRPPQPAPVLDSTPPSTVPIQKREVVVDGDNDGKQRQPGTPVVHRRNNKTSVSMRRRQGEKVGSTSIYVQNPGDQRVKLPQNSFSSLILVPEQDDSNSN</sequence>
<evidence type="ECO:0000256" key="1">
    <source>
        <dbReference type="SAM" id="MobiDB-lite"/>
    </source>
</evidence>
<proteinExistence type="predicted"/>
<accession>A0A2P5QAC7</accession>